<accession>A0A6S7CXW2</accession>
<dbReference type="RefSeq" id="WP_175140586.1">
    <property type="nucleotide sequence ID" value="NZ_CADIKZ010000004.1"/>
</dbReference>
<dbReference type="Gene3D" id="3.10.490.10">
    <property type="entry name" value="Gamma-glutamyl cyclotransferase-like"/>
    <property type="match status" value="1"/>
</dbReference>
<dbReference type="AlphaFoldDB" id="A0A6S7CXW2"/>
<dbReference type="EMBL" id="CADIKZ010000004">
    <property type="protein sequence ID" value="CAB3851399.1"/>
    <property type="molecule type" value="Genomic_DNA"/>
</dbReference>
<organism evidence="2 3">
    <name type="scientific">Achromobacter pulmonis</name>
    <dbReference type="NCBI Taxonomy" id="1389932"/>
    <lineage>
        <taxon>Bacteria</taxon>
        <taxon>Pseudomonadati</taxon>
        <taxon>Pseudomonadota</taxon>
        <taxon>Betaproteobacteria</taxon>
        <taxon>Burkholderiales</taxon>
        <taxon>Alcaligenaceae</taxon>
        <taxon>Achromobacter</taxon>
    </lineage>
</organism>
<evidence type="ECO:0000313" key="3">
    <source>
        <dbReference type="Proteomes" id="UP000494203"/>
    </source>
</evidence>
<dbReference type="InterPro" id="IPR013024">
    <property type="entry name" value="GGCT-like"/>
</dbReference>
<evidence type="ECO:0000313" key="2">
    <source>
        <dbReference type="EMBL" id="CAB3851399.1"/>
    </source>
</evidence>
<proteinExistence type="predicted"/>
<dbReference type="Pfam" id="PF06094">
    <property type="entry name" value="GGACT"/>
    <property type="match status" value="1"/>
</dbReference>
<dbReference type="CDD" id="cd06661">
    <property type="entry name" value="GGCT_like"/>
    <property type="match status" value="1"/>
</dbReference>
<keyword evidence="3" id="KW-1185">Reference proteome</keyword>
<reference evidence="2 3" key="1">
    <citation type="submission" date="2020-04" db="EMBL/GenBank/DDBJ databases">
        <authorList>
            <person name="De Canck E."/>
        </authorList>
    </citation>
    <scope>NUCLEOTIDE SEQUENCE [LARGE SCALE GENOMIC DNA]</scope>
    <source>
        <strain evidence="2 3">LMG 26788</strain>
    </source>
</reference>
<dbReference type="InterPro" id="IPR009288">
    <property type="entry name" value="AIG2-like_dom"/>
</dbReference>
<feature type="domain" description="Gamma-glutamylcyclotransferase AIG2-like" evidence="1">
    <location>
        <begin position="5"/>
        <end position="131"/>
    </location>
</feature>
<dbReference type="SUPFAM" id="SSF110857">
    <property type="entry name" value="Gamma-glutamyl cyclotransferase-like"/>
    <property type="match status" value="1"/>
</dbReference>
<dbReference type="InterPro" id="IPR036568">
    <property type="entry name" value="GGCT-like_sf"/>
</dbReference>
<gene>
    <name evidence="2" type="ORF">LMG26788_01779</name>
</gene>
<evidence type="ECO:0000259" key="1">
    <source>
        <dbReference type="Pfam" id="PF06094"/>
    </source>
</evidence>
<name>A0A6S7CXW2_9BURK</name>
<sequence>MSIYVFVYGTLRAGEINDLAQAARRRGLPPPRHVGAATVPGALVDFGDWPGLLPVRDGRRVLGDIYAVTPALLGLMDEIEEYVPGRPGCFVRRPVLARPLPPAGAAPLACQYYPIDPAWRRAAPDVNGDDWIAYRRARRAPSAAQDIPANPLVRHP</sequence>
<protein>
    <recommendedName>
        <fullName evidence="1">Gamma-glutamylcyclotransferase AIG2-like domain-containing protein</fullName>
    </recommendedName>
</protein>
<dbReference type="Proteomes" id="UP000494203">
    <property type="component" value="Unassembled WGS sequence"/>
</dbReference>